<evidence type="ECO:0000313" key="1">
    <source>
        <dbReference type="EMBL" id="ABG05968.1"/>
    </source>
</evidence>
<dbReference type="eggNOG" id="COG0644">
    <property type="taxonomic scope" value="Bacteria"/>
</dbReference>
<dbReference type="KEGG" id="rxy:Rxyl_3060"/>
<name>Q1ARL0_RUBXD</name>
<evidence type="ECO:0000313" key="2">
    <source>
        <dbReference type="Proteomes" id="UP000006637"/>
    </source>
</evidence>
<sequence>MYSRLAVGRSIASCLPQDQVSRFAARPAPRGAVQWEAVAAPEYDLIFAGGGLSALLLLRELRGELSGRVAIVDPVQPLEQAPVHWSYWSKGPTLYDRFALGVWRRARVAGKPPEPLAPYAMRLVRSTDVLAHLVESLRTAPIEWIRAEATSISRRHDGLYEVATDEGALHARWVFDSALGVSPAFPSTGQPRAALSGTGIRVVSDRSAFDPATATLFDPLDEKSFAYLLPLSPTEALLESASFGPARKTDERPLLQYLRERHPGAGFTVTHTEGCSIPLGFAPAKTSGPRHVLLGTKRGLVKPSAGYGIVRIAEESRHLARLWREGISPPPTRRPSWRWRLLDRGFLQLAAHDPRLPLALLRRVMGAVPLVQSLRFIDEDLPPRQLASVFRSAAPVVLARR</sequence>
<proteinExistence type="predicted"/>
<accession>Q1ARL0</accession>
<dbReference type="Pfam" id="PF05834">
    <property type="entry name" value="Lycopene_cycl"/>
    <property type="match status" value="1"/>
</dbReference>
<organism evidence="1 2">
    <name type="scientific">Rubrobacter xylanophilus (strain DSM 9941 / JCM 11954 / NBRC 16129 / PRD-1)</name>
    <dbReference type="NCBI Taxonomy" id="266117"/>
    <lineage>
        <taxon>Bacteria</taxon>
        <taxon>Bacillati</taxon>
        <taxon>Actinomycetota</taxon>
        <taxon>Rubrobacteria</taxon>
        <taxon>Rubrobacterales</taxon>
        <taxon>Rubrobacteraceae</taxon>
        <taxon>Rubrobacter</taxon>
    </lineage>
</organism>
<protein>
    <submittedName>
        <fullName evidence="1">Lycopene beta and epsilon cyclase</fullName>
    </submittedName>
</protein>
<dbReference type="OrthoDB" id="24355at2"/>
<gene>
    <name evidence="1" type="ordered locus">Rxyl_3060</name>
</gene>
<dbReference type="AlphaFoldDB" id="Q1ARL0"/>
<dbReference type="SUPFAM" id="SSF51905">
    <property type="entry name" value="FAD/NAD(P)-binding domain"/>
    <property type="match status" value="1"/>
</dbReference>
<dbReference type="STRING" id="266117.Rxyl_3060"/>
<dbReference type="EMBL" id="CP000386">
    <property type="protein sequence ID" value="ABG05968.1"/>
    <property type="molecule type" value="Genomic_DNA"/>
</dbReference>
<dbReference type="HOGENOM" id="CLU_741629_0_0_11"/>
<dbReference type="Proteomes" id="UP000006637">
    <property type="component" value="Chromosome"/>
</dbReference>
<keyword evidence="2" id="KW-1185">Reference proteome</keyword>
<reference evidence="1 2" key="1">
    <citation type="submission" date="2006-06" db="EMBL/GenBank/DDBJ databases">
        <title>Complete sequence of Rubrobacter xylanophilus DSM 9941.</title>
        <authorList>
            <consortium name="US DOE Joint Genome Institute"/>
            <person name="Copeland A."/>
            <person name="Lucas S."/>
            <person name="Lapidus A."/>
            <person name="Barry K."/>
            <person name="Detter J.C."/>
            <person name="Glavina del Rio T."/>
            <person name="Hammon N."/>
            <person name="Israni S."/>
            <person name="Dalin E."/>
            <person name="Tice H."/>
            <person name="Pitluck S."/>
            <person name="Munk A.C."/>
            <person name="Brettin T."/>
            <person name="Bruce D."/>
            <person name="Han C."/>
            <person name="Tapia R."/>
            <person name="Gilna P."/>
            <person name="Schmutz J."/>
            <person name="Larimer F."/>
            <person name="Land M."/>
            <person name="Hauser L."/>
            <person name="Kyrpides N."/>
            <person name="Lykidis A."/>
            <person name="da Costa M.S."/>
            <person name="Rainey F.A."/>
            <person name="Empadinhas N."/>
            <person name="Jolivet E."/>
            <person name="Battista J.R."/>
            <person name="Richardson P."/>
        </authorList>
    </citation>
    <scope>NUCLEOTIDE SEQUENCE [LARGE SCALE GENOMIC DNA]</scope>
    <source>
        <strain evidence="2">DSM 9941 / NBRC 16129 / PRD-1</strain>
    </source>
</reference>
<dbReference type="InterPro" id="IPR036188">
    <property type="entry name" value="FAD/NAD-bd_sf"/>
</dbReference>